<gene>
    <name evidence="2" type="ORF">G4D63_05495</name>
</gene>
<evidence type="ECO:0000313" key="2">
    <source>
        <dbReference type="EMBL" id="NEY71192.1"/>
    </source>
</evidence>
<dbReference type="Gene3D" id="3.10.450.40">
    <property type="match status" value="2"/>
</dbReference>
<comment type="caution">
    <text evidence="2">The sequence shown here is derived from an EMBL/GenBank/DDBJ whole genome shotgun (WGS) entry which is preliminary data.</text>
</comment>
<feature type="domain" description="PepSY" evidence="1">
    <location>
        <begin position="95"/>
        <end position="153"/>
    </location>
</feature>
<dbReference type="AlphaFoldDB" id="A0A6M0Q4M0"/>
<reference evidence="2 3" key="1">
    <citation type="submission" date="2020-02" db="EMBL/GenBank/DDBJ databases">
        <title>Bacillus aquiflavi sp. nov., isolated from yellow water of strong flavor Chinese baijiu in Yibin region of China.</title>
        <authorList>
            <person name="Xie J."/>
        </authorList>
    </citation>
    <scope>NUCLEOTIDE SEQUENCE [LARGE SCALE GENOMIC DNA]</scope>
    <source>
        <strain evidence="2 3">SA4</strain>
    </source>
</reference>
<dbReference type="RefSeq" id="WP_163178588.1">
    <property type="nucleotide sequence ID" value="NZ_JAAIWM010000002.1"/>
</dbReference>
<organism evidence="2 3">
    <name type="scientific">Bacillus mesophilus</name>
    <dbReference type="NCBI Taxonomy" id="1808955"/>
    <lineage>
        <taxon>Bacteria</taxon>
        <taxon>Bacillati</taxon>
        <taxon>Bacillota</taxon>
        <taxon>Bacilli</taxon>
        <taxon>Bacillales</taxon>
        <taxon>Bacillaceae</taxon>
        <taxon>Bacillus</taxon>
    </lineage>
</organism>
<dbReference type="EMBL" id="JAAIWM010000002">
    <property type="protein sequence ID" value="NEY71192.1"/>
    <property type="molecule type" value="Genomic_DNA"/>
</dbReference>
<dbReference type="InterPro" id="IPR025711">
    <property type="entry name" value="PepSY"/>
</dbReference>
<evidence type="ECO:0000259" key="1">
    <source>
        <dbReference type="Pfam" id="PF03413"/>
    </source>
</evidence>
<accession>A0A6M0Q4M0</accession>
<name>A0A6M0Q4M0_9BACI</name>
<keyword evidence="3" id="KW-1185">Reference proteome</keyword>
<sequence>MKKWIALIIVLLIIVGWTSIDTYRSANQYRTQQGEEAIQIAKEKEPDLEVNNISFYNGNQSYAILYGEVDGESQIHCVPTNGKGEIIVVDPTKGISADEAVQLLTEERNPLSIKSVNLGIEQDVPIWEIIYLDQKNRYSYYYVTFKDGEFIKRYTL</sequence>
<dbReference type="InterPro" id="IPR046350">
    <property type="entry name" value="Cystatin_sf"/>
</dbReference>
<dbReference type="Proteomes" id="UP000481043">
    <property type="component" value="Unassembled WGS sequence"/>
</dbReference>
<dbReference type="SUPFAM" id="SSF54403">
    <property type="entry name" value="Cystatin/monellin"/>
    <property type="match status" value="2"/>
</dbReference>
<proteinExistence type="predicted"/>
<dbReference type="Pfam" id="PF03413">
    <property type="entry name" value="PepSY"/>
    <property type="match status" value="1"/>
</dbReference>
<evidence type="ECO:0000313" key="3">
    <source>
        <dbReference type="Proteomes" id="UP000481043"/>
    </source>
</evidence>
<protein>
    <recommendedName>
        <fullName evidence="1">PepSY domain-containing protein</fullName>
    </recommendedName>
</protein>